<evidence type="ECO:0000259" key="8">
    <source>
        <dbReference type="Pfam" id="PF00892"/>
    </source>
</evidence>
<keyword evidence="3 6" id="KW-0812">Transmembrane</keyword>
<dbReference type="InterPro" id="IPR037185">
    <property type="entry name" value="EmrE-like"/>
</dbReference>
<feature type="transmembrane region" description="Helical" evidence="6">
    <location>
        <begin position="93"/>
        <end position="114"/>
    </location>
</feature>
<proteinExistence type="inferred from homology"/>
<accession>A0ABX4GUY5</accession>
<evidence type="ECO:0000256" key="4">
    <source>
        <dbReference type="ARBA" id="ARBA00022989"/>
    </source>
</evidence>
<keyword evidence="5 6" id="KW-0472">Membrane</keyword>
<feature type="transmembrane region" description="Helical" evidence="6">
    <location>
        <begin position="68"/>
        <end position="87"/>
    </location>
</feature>
<dbReference type="Proteomes" id="UP000216852">
    <property type="component" value="Unassembled WGS sequence"/>
</dbReference>
<dbReference type="PANTHER" id="PTHR32322">
    <property type="entry name" value="INNER MEMBRANE TRANSPORTER"/>
    <property type="match status" value="1"/>
</dbReference>
<feature type="transmembrane region" description="Helical" evidence="6">
    <location>
        <begin position="210"/>
        <end position="228"/>
    </location>
</feature>
<evidence type="ECO:0000256" key="2">
    <source>
        <dbReference type="ARBA" id="ARBA00007362"/>
    </source>
</evidence>
<evidence type="ECO:0000313" key="10">
    <source>
        <dbReference type="Proteomes" id="UP000216852"/>
    </source>
</evidence>
<dbReference type="EMBL" id="NPBJ01000032">
    <property type="protein sequence ID" value="PAD98682.1"/>
    <property type="molecule type" value="Genomic_DNA"/>
</dbReference>
<name>A0ABX4GUY5_9BACI</name>
<feature type="transmembrane region" description="Helical" evidence="6">
    <location>
        <begin position="36"/>
        <end position="56"/>
    </location>
</feature>
<dbReference type="SUPFAM" id="SSF103481">
    <property type="entry name" value="Multidrug resistance efflux transporter EmrE"/>
    <property type="match status" value="2"/>
</dbReference>
<feature type="domain" description="EamA" evidence="8">
    <location>
        <begin position="8"/>
        <end position="138"/>
    </location>
</feature>
<feature type="signal peptide" evidence="7">
    <location>
        <begin position="1"/>
        <end position="26"/>
    </location>
</feature>
<feature type="transmembrane region" description="Helical" evidence="6">
    <location>
        <begin position="121"/>
        <end position="139"/>
    </location>
</feature>
<protein>
    <submittedName>
        <fullName evidence="9">EamA family transporter</fullName>
    </submittedName>
</protein>
<dbReference type="RefSeq" id="WP_095220375.1">
    <property type="nucleotide sequence ID" value="NZ_NPBJ01000032.1"/>
</dbReference>
<feature type="transmembrane region" description="Helical" evidence="6">
    <location>
        <begin position="145"/>
        <end position="166"/>
    </location>
</feature>
<gene>
    <name evidence="9" type="ORF">CHH48_16300</name>
</gene>
<keyword evidence="4 6" id="KW-1133">Transmembrane helix</keyword>
<keyword evidence="7" id="KW-0732">Signal</keyword>
<evidence type="ECO:0000256" key="7">
    <source>
        <dbReference type="SAM" id="SignalP"/>
    </source>
</evidence>
<dbReference type="Gene3D" id="1.10.3730.20">
    <property type="match status" value="1"/>
</dbReference>
<comment type="caution">
    <text evidence="9">The sequence shown here is derived from an EMBL/GenBank/DDBJ whole genome shotgun (WGS) entry which is preliminary data.</text>
</comment>
<feature type="chain" id="PRO_5046247298" evidence="7">
    <location>
        <begin position="27"/>
        <end position="287"/>
    </location>
</feature>
<evidence type="ECO:0000256" key="6">
    <source>
        <dbReference type="SAM" id="Phobius"/>
    </source>
</evidence>
<dbReference type="PANTHER" id="PTHR32322:SF2">
    <property type="entry name" value="EAMA DOMAIN-CONTAINING PROTEIN"/>
    <property type="match status" value="1"/>
</dbReference>
<feature type="transmembrane region" description="Helical" evidence="6">
    <location>
        <begin position="265"/>
        <end position="284"/>
    </location>
</feature>
<feature type="transmembrane region" description="Helical" evidence="6">
    <location>
        <begin position="178"/>
        <end position="198"/>
    </location>
</feature>
<comment type="subcellular location">
    <subcellularLocation>
        <location evidence="1">Endomembrane system</location>
        <topology evidence="1">Multi-pass membrane protein</topology>
    </subcellularLocation>
</comment>
<evidence type="ECO:0000313" key="9">
    <source>
        <dbReference type="EMBL" id="PAD98682.1"/>
    </source>
</evidence>
<feature type="domain" description="EamA" evidence="8">
    <location>
        <begin position="149"/>
        <end position="282"/>
    </location>
</feature>
<dbReference type="InterPro" id="IPR000620">
    <property type="entry name" value="EamA_dom"/>
</dbReference>
<evidence type="ECO:0000256" key="1">
    <source>
        <dbReference type="ARBA" id="ARBA00004127"/>
    </source>
</evidence>
<evidence type="ECO:0000256" key="3">
    <source>
        <dbReference type="ARBA" id="ARBA00022692"/>
    </source>
</evidence>
<dbReference type="InterPro" id="IPR050638">
    <property type="entry name" value="AA-Vitamin_Transporters"/>
</dbReference>
<reference evidence="9 10" key="1">
    <citation type="submission" date="2017-07" db="EMBL/GenBank/DDBJ databases">
        <title>Isolation and whole genome analysis of endospore-forming bacteria from heroin.</title>
        <authorList>
            <person name="Kalinowski J."/>
            <person name="Ahrens B."/>
            <person name="Al-Dilaimi A."/>
            <person name="Winkler A."/>
            <person name="Wibberg D."/>
            <person name="Schleenbecker U."/>
            <person name="Ruckert C."/>
            <person name="Wolfel R."/>
            <person name="Grass G."/>
        </authorList>
    </citation>
    <scope>NUCLEOTIDE SEQUENCE [LARGE SCALE GENOMIC DNA]</scope>
    <source>
        <strain evidence="9 10">7517-1</strain>
    </source>
</reference>
<organism evidence="9 10">
    <name type="scientific">Terribacillus saccharophilus</name>
    <dbReference type="NCBI Taxonomy" id="361277"/>
    <lineage>
        <taxon>Bacteria</taxon>
        <taxon>Bacillati</taxon>
        <taxon>Bacillota</taxon>
        <taxon>Bacilli</taxon>
        <taxon>Bacillales</taxon>
        <taxon>Bacillaceae</taxon>
        <taxon>Terribacillus</taxon>
    </lineage>
</organism>
<sequence>MAVKIAPLLFVLFAAILWGTTGTAQAFAPAAAHPIAIGAARLAVGGVFLLLITLLLGRLNLKGWPIGLTLLAAFCVACYQPLFFSAVHQTGVAVGTVIAIGSAPILSGVLEAVIFRRRPGYIWWGATLLSIMGCVLLFLTGDTVMIKPAGILLALGAGLSFAGYTLLSGQIVQGKSPLETAAVIFGIGGIFLMPFLFLFDMQWIMQPSGIAVSLHLGIVATAAAYFLFSKGLQQVPASSAVSLSLAEPFTAAVLGVILVGEELSLLSWMGIGMLLGGIVLIAFVQKD</sequence>
<feature type="transmembrane region" description="Helical" evidence="6">
    <location>
        <begin position="240"/>
        <end position="259"/>
    </location>
</feature>
<keyword evidence="10" id="KW-1185">Reference proteome</keyword>
<evidence type="ECO:0000256" key="5">
    <source>
        <dbReference type="ARBA" id="ARBA00023136"/>
    </source>
</evidence>
<dbReference type="Pfam" id="PF00892">
    <property type="entry name" value="EamA"/>
    <property type="match status" value="2"/>
</dbReference>
<comment type="similarity">
    <text evidence="2">Belongs to the EamA transporter family.</text>
</comment>